<dbReference type="InterPro" id="IPR008927">
    <property type="entry name" value="6-PGluconate_DH-like_C_sf"/>
</dbReference>
<dbReference type="EMBL" id="UINC01048477">
    <property type="protein sequence ID" value="SVB59044.1"/>
    <property type="molecule type" value="Genomic_DNA"/>
</dbReference>
<feature type="domain" description="KARI C-terminal knotted" evidence="1">
    <location>
        <begin position="1"/>
        <end position="54"/>
    </location>
</feature>
<evidence type="ECO:0000259" key="1">
    <source>
        <dbReference type="PROSITE" id="PS51851"/>
    </source>
</evidence>
<dbReference type="PROSITE" id="PS51851">
    <property type="entry name" value="KARI_C"/>
    <property type="match status" value="1"/>
</dbReference>
<dbReference type="Gene3D" id="6.10.240.10">
    <property type="match status" value="1"/>
</dbReference>
<dbReference type="GO" id="GO:0009082">
    <property type="term" value="P:branched-chain amino acid biosynthetic process"/>
    <property type="evidence" value="ECO:0007669"/>
    <property type="project" value="InterPro"/>
</dbReference>
<dbReference type="SUPFAM" id="SSF48179">
    <property type="entry name" value="6-phosphogluconate dehydrogenase C-terminal domain-like"/>
    <property type="match status" value="1"/>
</dbReference>
<sequence>MKAVLEDIQSGKFVQDWMMENKVGARRFKAMRRRAAEHDIEIVGQKLRDMLQDAESTCPIIKDVCMA</sequence>
<evidence type="ECO:0000313" key="2">
    <source>
        <dbReference type="EMBL" id="SVB59044.1"/>
    </source>
</evidence>
<dbReference type="InterPro" id="IPR000506">
    <property type="entry name" value="KARI_C"/>
</dbReference>
<dbReference type="Pfam" id="PF01450">
    <property type="entry name" value="KARI_C"/>
    <property type="match status" value="1"/>
</dbReference>
<name>A0A382F9Q0_9ZZZZ</name>
<organism evidence="2">
    <name type="scientific">marine metagenome</name>
    <dbReference type="NCBI Taxonomy" id="408172"/>
    <lineage>
        <taxon>unclassified sequences</taxon>
        <taxon>metagenomes</taxon>
        <taxon>ecological metagenomes</taxon>
    </lineage>
</organism>
<accession>A0A382F9Q0</accession>
<gene>
    <name evidence="2" type="ORF">METZ01_LOCUS211898</name>
</gene>
<protein>
    <recommendedName>
        <fullName evidence="1">KARI C-terminal knotted domain-containing protein</fullName>
    </recommendedName>
</protein>
<proteinExistence type="predicted"/>
<dbReference type="GO" id="GO:0004455">
    <property type="term" value="F:ketol-acid reductoisomerase activity"/>
    <property type="evidence" value="ECO:0007669"/>
    <property type="project" value="InterPro"/>
</dbReference>
<dbReference type="AlphaFoldDB" id="A0A382F9Q0"/>
<reference evidence="2" key="1">
    <citation type="submission" date="2018-05" db="EMBL/GenBank/DDBJ databases">
        <authorList>
            <person name="Lanie J.A."/>
            <person name="Ng W.-L."/>
            <person name="Kazmierczak K.M."/>
            <person name="Andrzejewski T.M."/>
            <person name="Davidsen T.M."/>
            <person name="Wayne K.J."/>
            <person name="Tettelin H."/>
            <person name="Glass J.I."/>
            <person name="Rusch D."/>
            <person name="Podicherti R."/>
            <person name="Tsui H.-C.T."/>
            <person name="Winkler M.E."/>
        </authorList>
    </citation>
    <scope>NUCLEOTIDE SEQUENCE</scope>
</reference>